<organism evidence="2 3">
    <name type="scientific">Patellaria atrata CBS 101060</name>
    <dbReference type="NCBI Taxonomy" id="1346257"/>
    <lineage>
        <taxon>Eukaryota</taxon>
        <taxon>Fungi</taxon>
        <taxon>Dikarya</taxon>
        <taxon>Ascomycota</taxon>
        <taxon>Pezizomycotina</taxon>
        <taxon>Dothideomycetes</taxon>
        <taxon>Dothideomycetes incertae sedis</taxon>
        <taxon>Patellariales</taxon>
        <taxon>Patellariaceae</taxon>
        <taxon>Patellaria</taxon>
    </lineage>
</organism>
<comment type="caution">
    <text evidence="2">The sequence shown here is derived from an EMBL/GenBank/DDBJ whole genome shotgun (WGS) entry which is preliminary data.</text>
</comment>
<name>A0A9P4VNH2_9PEZI</name>
<evidence type="ECO:0000313" key="2">
    <source>
        <dbReference type="EMBL" id="KAF2835692.1"/>
    </source>
</evidence>
<keyword evidence="3" id="KW-1185">Reference proteome</keyword>
<reference evidence="2" key="1">
    <citation type="journal article" date="2020" name="Stud. Mycol.">
        <title>101 Dothideomycetes genomes: a test case for predicting lifestyles and emergence of pathogens.</title>
        <authorList>
            <person name="Haridas S."/>
            <person name="Albert R."/>
            <person name="Binder M."/>
            <person name="Bloem J."/>
            <person name="Labutti K."/>
            <person name="Salamov A."/>
            <person name="Andreopoulos B."/>
            <person name="Baker S."/>
            <person name="Barry K."/>
            <person name="Bills G."/>
            <person name="Bluhm B."/>
            <person name="Cannon C."/>
            <person name="Castanera R."/>
            <person name="Culley D."/>
            <person name="Daum C."/>
            <person name="Ezra D."/>
            <person name="Gonzalez J."/>
            <person name="Henrissat B."/>
            <person name="Kuo A."/>
            <person name="Liang C."/>
            <person name="Lipzen A."/>
            <person name="Lutzoni F."/>
            <person name="Magnuson J."/>
            <person name="Mondo S."/>
            <person name="Nolan M."/>
            <person name="Ohm R."/>
            <person name="Pangilinan J."/>
            <person name="Park H.-J."/>
            <person name="Ramirez L."/>
            <person name="Alfaro M."/>
            <person name="Sun H."/>
            <person name="Tritt A."/>
            <person name="Yoshinaga Y."/>
            <person name="Zwiers L.-H."/>
            <person name="Turgeon B."/>
            <person name="Goodwin S."/>
            <person name="Spatafora J."/>
            <person name="Crous P."/>
            <person name="Grigoriev I."/>
        </authorList>
    </citation>
    <scope>NUCLEOTIDE SEQUENCE</scope>
    <source>
        <strain evidence="2">CBS 101060</strain>
    </source>
</reference>
<proteinExistence type="predicted"/>
<protein>
    <submittedName>
        <fullName evidence="2">Uncharacterized protein</fullName>
    </submittedName>
</protein>
<dbReference type="Proteomes" id="UP000799429">
    <property type="component" value="Unassembled WGS sequence"/>
</dbReference>
<gene>
    <name evidence="2" type="ORF">M501DRAFT_338542</name>
</gene>
<dbReference type="EMBL" id="MU006107">
    <property type="protein sequence ID" value="KAF2835692.1"/>
    <property type="molecule type" value="Genomic_DNA"/>
</dbReference>
<dbReference type="AlphaFoldDB" id="A0A9P4VNH2"/>
<evidence type="ECO:0000256" key="1">
    <source>
        <dbReference type="SAM" id="MobiDB-lite"/>
    </source>
</evidence>
<sequence length="173" mass="19061">MPVLSSMFPGFEFSSSKQTDTVGARRVRKGRASGVPVKSPINGTFSSSRDSYVPIVIPANITHSAFSSRQSVARRRSKTKKNSTFMFFKPRSKDVIEIPSRLTRSPEEQVEIKPSVEILTAEKEGHLHIMIDKDQPPVPLSARSEMAQGQLTPPVTPPHKRLPALPDVQDEGG</sequence>
<evidence type="ECO:0000313" key="3">
    <source>
        <dbReference type="Proteomes" id="UP000799429"/>
    </source>
</evidence>
<feature type="region of interest" description="Disordered" evidence="1">
    <location>
        <begin position="130"/>
        <end position="173"/>
    </location>
</feature>
<feature type="region of interest" description="Disordered" evidence="1">
    <location>
        <begin position="14"/>
        <end position="43"/>
    </location>
</feature>
<accession>A0A9P4VNH2</accession>